<keyword evidence="2" id="KW-0472">Membrane</keyword>
<feature type="compositionally biased region" description="Polar residues" evidence="1">
    <location>
        <begin position="26"/>
        <end position="38"/>
    </location>
</feature>
<keyword evidence="4" id="KW-1185">Reference proteome</keyword>
<organism evidence="3 4">
    <name type="scientific">Abeliophyllum distichum</name>
    <dbReference type="NCBI Taxonomy" id="126358"/>
    <lineage>
        <taxon>Eukaryota</taxon>
        <taxon>Viridiplantae</taxon>
        <taxon>Streptophyta</taxon>
        <taxon>Embryophyta</taxon>
        <taxon>Tracheophyta</taxon>
        <taxon>Spermatophyta</taxon>
        <taxon>Magnoliopsida</taxon>
        <taxon>eudicotyledons</taxon>
        <taxon>Gunneridae</taxon>
        <taxon>Pentapetalae</taxon>
        <taxon>asterids</taxon>
        <taxon>lamiids</taxon>
        <taxon>Lamiales</taxon>
        <taxon>Oleaceae</taxon>
        <taxon>Forsythieae</taxon>
        <taxon>Abeliophyllum</taxon>
    </lineage>
</organism>
<proteinExistence type="predicted"/>
<feature type="transmembrane region" description="Helical" evidence="2">
    <location>
        <begin position="603"/>
        <end position="623"/>
    </location>
</feature>
<feature type="region of interest" description="Disordered" evidence="1">
    <location>
        <begin position="363"/>
        <end position="390"/>
    </location>
</feature>
<keyword evidence="2" id="KW-1133">Transmembrane helix</keyword>
<evidence type="ECO:0000313" key="4">
    <source>
        <dbReference type="Proteomes" id="UP001604336"/>
    </source>
</evidence>
<accession>A0ABD1V7U3</accession>
<dbReference type="EMBL" id="JBFOLK010000002">
    <property type="protein sequence ID" value="KAL2532638.1"/>
    <property type="molecule type" value="Genomic_DNA"/>
</dbReference>
<reference evidence="4" key="1">
    <citation type="submission" date="2024-07" db="EMBL/GenBank/DDBJ databases">
        <title>Two chromosome-level genome assemblies of Korean endemic species Abeliophyllum distichum and Forsythia ovata (Oleaceae).</title>
        <authorList>
            <person name="Jang H."/>
        </authorList>
    </citation>
    <scope>NUCLEOTIDE SEQUENCE [LARGE SCALE GENOMIC DNA]</scope>
</reference>
<evidence type="ECO:0000313" key="3">
    <source>
        <dbReference type="EMBL" id="KAL2532638.1"/>
    </source>
</evidence>
<feature type="transmembrane region" description="Helical" evidence="2">
    <location>
        <begin position="516"/>
        <end position="536"/>
    </location>
</feature>
<evidence type="ECO:0000256" key="1">
    <source>
        <dbReference type="SAM" id="MobiDB-lite"/>
    </source>
</evidence>
<feature type="transmembrane region" description="Helical" evidence="2">
    <location>
        <begin position="635"/>
        <end position="656"/>
    </location>
</feature>
<sequence>MEKGEQNRNQQKEEENEVALLRRSRTCNNGQVNQSSEIANRHENESIFVNGQRKEELNGILENEAEAKDGLHSDYDKDEGVELHSGEQLIEKNPPDRADISAREFLVQNNFVFIVKDQCEGDQEDDNLSISSHWPTEILHQEHGTTYEFSKEIKSTDDGPDKYRGSGRSGLGPDERKGDVGIVPSPDLNYQSDSTGEWFEVDTNNQLKESNFSIEVQSNHESGAPVTMPPNCIQVYFEYSAEDATCVSQEGGSELQISSNKESVTIKKSDNIQIPDHTIQKIEAGSSLRSDEEKSDVALVQSSDLDYIRMPAFGKGTIGAEDKSDNPTTNNKDFTVGLLEVDTDNQLKKSNFTIDVQANHESGVSVTVPPNKSQVTTGESTEDATSVSRQGGLKLLISSNEESVTSKELDHGQIPEHTIQKIKAGGVHPAEFTQHIITETKLEVHTIKDVSFVQETEIALNLPTQTHVAEHEAIKLRNAYEIEVIQSVVYGGLAESITSPSVVSSAAGRDATTLNILAPGMANVIGGLFVIGYNLWQIRSDCTEPVSNQVTKQGDRYRELLGRRHNFVLHATVVILSYLIFGLVPPLVYGFSFRKNDDKELKLVVVAVASFLCIAVLAIGKVYIRRPPKSYLKTVVKFVVLGFMVSGVSYAAGGLIKRLFERLGLFESSSVANLLLPEMMTTKSE</sequence>
<feature type="region of interest" description="Disordered" evidence="1">
    <location>
        <begin position="152"/>
        <end position="194"/>
    </location>
</feature>
<feature type="compositionally biased region" description="Basic and acidic residues" evidence="1">
    <location>
        <begin position="152"/>
        <end position="164"/>
    </location>
</feature>
<gene>
    <name evidence="3" type="ORF">Adt_05989</name>
</gene>
<name>A0ABD1V7U3_9LAMI</name>
<dbReference type="InterPro" id="IPR052843">
    <property type="entry name" value="ER_body_metal_sequester"/>
</dbReference>
<feature type="compositionally biased region" description="Basic and acidic residues" evidence="1">
    <location>
        <begin position="1"/>
        <end position="13"/>
    </location>
</feature>
<feature type="transmembrane region" description="Helical" evidence="2">
    <location>
        <begin position="567"/>
        <end position="591"/>
    </location>
</feature>
<protein>
    <submittedName>
        <fullName evidence="3">Membrane protein of ER body-like protein</fullName>
    </submittedName>
</protein>
<dbReference type="Proteomes" id="UP001604336">
    <property type="component" value="Unassembled WGS sequence"/>
</dbReference>
<dbReference type="PANTHER" id="PTHR38937">
    <property type="entry name" value="MEMBRANE PROTEIN OF ER BODY-LIKE PROTEIN"/>
    <property type="match status" value="1"/>
</dbReference>
<dbReference type="PANTHER" id="PTHR38937:SF2">
    <property type="entry name" value="MEMBRANE PROTEIN OF ER BODY-LIKE PROTEIN ISOFORM X1"/>
    <property type="match status" value="1"/>
</dbReference>
<keyword evidence="2" id="KW-0812">Transmembrane</keyword>
<comment type="caution">
    <text evidence="3">The sequence shown here is derived from an EMBL/GenBank/DDBJ whole genome shotgun (WGS) entry which is preliminary data.</text>
</comment>
<evidence type="ECO:0000256" key="2">
    <source>
        <dbReference type="SAM" id="Phobius"/>
    </source>
</evidence>
<dbReference type="AlphaFoldDB" id="A0ABD1V7U3"/>
<feature type="region of interest" description="Disordered" evidence="1">
    <location>
        <begin position="1"/>
        <end position="50"/>
    </location>
</feature>
<feature type="compositionally biased region" description="Polar residues" evidence="1">
    <location>
        <begin position="363"/>
        <end position="389"/>
    </location>
</feature>